<dbReference type="Pfam" id="PF23589">
    <property type="entry name" value="WHD_AprA"/>
    <property type="match status" value="1"/>
</dbReference>
<evidence type="ECO:0000259" key="1">
    <source>
        <dbReference type="Pfam" id="PF23525"/>
    </source>
</evidence>
<feature type="domain" description="AprA-like MT2-like" evidence="1">
    <location>
        <begin position="292"/>
        <end position="556"/>
    </location>
</feature>
<evidence type="ECO:0000313" key="4">
    <source>
        <dbReference type="EMBL" id="RED26860.1"/>
    </source>
</evidence>
<dbReference type="InterPro" id="IPR056394">
    <property type="entry name" value="AprA-like_N"/>
</dbReference>
<gene>
    <name evidence="4" type="ORF">BD847_0785</name>
</gene>
<feature type="domain" description="AprA winged helix" evidence="3">
    <location>
        <begin position="185"/>
        <end position="279"/>
    </location>
</feature>
<dbReference type="Proteomes" id="UP000257004">
    <property type="component" value="Unassembled WGS sequence"/>
</dbReference>
<evidence type="ECO:0000259" key="3">
    <source>
        <dbReference type="Pfam" id="PF23589"/>
    </source>
</evidence>
<sequence>MELKMTKLINYQSKKSLILTKLHPLTMTDTSQLRSSIFRHLDGLAVAPVAIALKNKAILDFILKKKQVQLSELVSVFKANEGYLNVGLRILASQGFLDYDIDNSTQQITITVNEKSETAFSMFSLYEDVVDLLQFSTLFHRRLFEDAPFEKLNAIFEKHKQNYGLKPAEDPLKNEIQNQILKHIEGNLIGPTIVRLAMNGMFHKYFMETSFKPEEFHKSPENFKKILDFFVHLGWFTEKNGNYQFTETGLFYAKRASAYGVTVSYLPTFAKIEELIFGDPAALRMVLDGENEIHVDREMNVWGSGGAHDTYFKVVDEIIIKLFNLPIEEQPKGILDMGCGNGAFLQHIFEVIDRQTLRGKMLDEYPLFLVGADYNQAALKVTRANLIKADIWAKVIWGDIGQPNLLSEDLKENYNIDLKDLLNVRTFLDHNRIWEDPKNINQSRISTSTGAFAFRGKKISNNLVEDNLLEHLQKWSPYVRKFGLLLIELHTIDPKLTANNLGKTPATAYDATHGFSDQYIVEIDVFNKIAQEAGLFPDPSIFRRFPDADTATVSINLLKGN</sequence>
<evidence type="ECO:0008006" key="6">
    <source>
        <dbReference type="Google" id="ProtNLM"/>
    </source>
</evidence>
<dbReference type="Pfam" id="PF23525">
    <property type="entry name" value="Methyltransf_36"/>
    <property type="match status" value="1"/>
</dbReference>
<proteinExistence type="predicted"/>
<dbReference type="AlphaFoldDB" id="A0A3D9G0U4"/>
<dbReference type="InterPro" id="IPR056395">
    <property type="entry name" value="WH_AprA"/>
</dbReference>
<comment type="caution">
    <text evidence="4">The sequence shown here is derived from an EMBL/GenBank/DDBJ whole genome shotgun (WGS) entry which is preliminary data.</text>
</comment>
<protein>
    <recommendedName>
        <fullName evidence="6">Polyketide synthase</fullName>
    </recommendedName>
</protein>
<reference evidence="4 5" key="1">
    <citation type="submission" date="2018-07" db="EMBL/GenBank/DDBJ databases">
        <title>Genomic Encyclopedia of Archaeal and Bacterial Type Strains, Phase II (KMG-II): from individual species to whole genera.</title>
        <authorList>
            <person name="Goeker M."/>
        </authorList>
    </citation>
    <scope>NUCLEOTIDE SEQUENCE [LARGE SCALE GENOMIC DNA]</scope>
    <source>
        <strain evidence="4 5">DSM 25795</strain>
    </source>
</reference>
<name>A0A3D9G0U4_9FLAO</name>
<dbReference type="Pfam" id="PF23526">
    <property type="entry name" value="AprA_N"/>
    <property type="match status" value="1"/>
</dbReference>
<evidence type="ECO:0000313" key="5">
    <source>
        <dbReference type="Proteomes" id="UP000257004"/>
    </source>
</evidence>
<feature type="domain" description="AprA-like N-terminal" evidence="2">
    <location>
        <begin position="33"/>
        <end position="99"/>
    </location>
</feature>
<accession>A0A3D9G0U4</accession>
<dbReference type="Gene3D" id="3.40.50.150">
    <property type="entry name" value="Vaccinia Virus protein VP39"/>
    <property type="match status" value="1"/>
</dbReference>
<dbReference type="SUPFAM" id="SSF53335">
    <property type="entry name" value="S-adenosyl-L-methionine-dependent methyltransferases"/>
    <property type="match status" value="1"/>
</dbReference>
<dbReference type="EMBL" id="QRDQ01000007">
    <property type="protein sequence ID" value="RED26860.1"/>
    <property type="molecule type" value="Genomic_DNA"/>
</dbReference>
<dbReference type="InterPro" id="IPR029063">
    <property type="entry name" value="SAM-dependent_MTases_sf"/>
</dbReference>
<keyword evidence="5" id="KW-1185">Reference proteome</keyword>
<organism evidence="4 5">
    <name type="scientific">Flavobacterium cutihirudinis</name>
    <dbReference type="NCBI Taxonomy" id="1265740"/>
    <lineage>
        <taxon>Bacteria</taxon>
        <taxon>Pseudomonadati</taxon>
        <taxon>Bacteroidota</taxon>
        <taxon>Flavobacteriia</taxon>
        <taxon>Flavobacteriales</taxon>
        <taxon>Flavobacteriaceae</taxon>
        <taxon>Flavobacterium</taxon>
    </lineage>
</organism>
<dbReference type="InterPro" id="IPR056393">
    <property type="entry name" value="AprA-like_MT2"/>
</dbReference>
<evidence type="ECO:0000259" key="2">
    <source>
        <dbReference type="Pfam" id="PF23526"/>
    </source>
</evidence>